<feature type="region of interest" description="Disordered" evidence="1">
    <location>
        <begin position="168"/>
        <end position="229"/>
    </location>
</feature>
<dbReference type="AlphaFoldDB" id="A0ABC8R5L6"/>
<organism evidence="2 3">
    <name type="scientific">Ilex paraguariensis</name>
    <name type="common">yerba mate</name>
    <dbReference type="NCBI Taxonomy" id="185542"/>
    <lineage>
        <taxon>Eukaryota</taxon>
        <taxon>Viridiplantae</taxon>
        <taxon>Streptophyta</taxon>
        <taxon>Embryophyta</taxon>
        <taxon>Tracheophyta</taxon>
        <taxon>Spermatophyta</taxon>
        <taxon>Magnoliopsida</taxon>
        <taxon>eudicotyledons</taxon>
        <taxon>Gunneridae</taxon>
        <taxon>Pentapetalae</taxon>
        <taxon>asterids</taxon>
        <taxon>campanulids</taxon>
        <taxon>Aquifoliales</taxon>
        <taxon>Aquifoliaceae</taxon>
        <taxon>Ilex</taxon>
    </lineage>
</organism>
<dbReference type="EMBL" id="CAUOFW020001032">
    <property type="protein sequence ID" value="CAK9140296.1"/>
    <property type="molecule type" value="Genomic_DNA"/>
</dbReference>
<gene>
    <name evidence="2" type="ORF">ILEXP_LOCUS7740</name>
</gene>
<dbReference type="Proteomes" id="UP001642360">
    <property type="component" value="Unassembled WGS sequence"/>
</dbReference>
<proteinExistence type="predicted"/>
<keyword evidence="3" id="KW-1185">Reference proteome</keyword>
<name>A0ABC8R5L6_9AQUA</name>
<comment type="caution">
    <text evidence="2">The sequence shown here is derived from an EMBL/GenBank/DDBJ whole genome shotgun (WGS) entry which is preliminary data.</text>
</comment>
<dbReference type="PANTHER" id="PTHR36811">
    <property type="entry name" value="OS08G0444440 PROTEIN"/>
    <property type="match status" value="1"/>
</dbReference>
<sequence>MFGCCVKPKNQHTYFFPKPTLVYNLPNSPNVFGDHRSKFSSRFRRTRIETRTTVSALFSTMAKMVVSSLGVHKKNPMKRTKKKRLLEKVVDYLKSDSYLFAPLLSSSPTKTISATQSGIEIKKPFEEENKNLLIKVGEYLKSDCYMYAPLIVPQPAFSTATISVSHLRRDKPSTSEDYPNFFKRVSEPRKAATEKTKHPAQETGRKSREDQQTDGYPPARRTVVRRGKR</sequence>
<reference evidence="2 3" key="1">
    <citation type="submission" date="2024-02" db="EMBL/GenBank/DDBJ databases">
        <authorList>
            <person name="Vignale AGUSTIN F."/>
            <person name="Sosa J E."/>
            <person name="Modenutti C."/>
        </authorList>
    </citation>
    <scope>NUCLEOTIDE SEQUENCE [LARGE SCALE GENOMIC DNA]</scope>
</reference>
<evidence type="ECO:0000256" key="1">
    <source>
        <dbReference type="SAM" id="MobiDB-lite"/>
    </source>
</evidence>
<accession>A0ABC8R5L6</accession>
<protein>
    <submittedName>
        <fullName evidence="2">Uncharacterized protein</fullName>
    </submittedName>
</protein>
<evidence type="ECO:0000313" key="2">
    <source>
        <dbReference type="EMBL" id="CAK9140296.1"/>
    </source>
</evidence>
<feature type="compositionally biased region" description="Basic and acidic residues" evidence="1">
    <location>
        <begin position="184"/>
        <end position="211"/>
    </location>
</feature>
<evidence type="ECO:0000313" key="3">
    <source>
        <dbReference type="Proteomes" id="UP001642360"/>
    </source>
</evidence>
<dbReference type="PANTHER" id="PTHR36811:SF2">
    <property type="entry name" value="OS08G0444440 PROTEIN"/>
    <property type="match status" value="1"/>
</dbReference>